<dbReference type="GO" id="GO:0003677">
    <property type="term" value="F:DNA binding"/>
    <property type="evidence" value="ECO:0007669"/>
    <property type="project" value="UniProtKB-KW"/>
</dbReference>
<dbReference type="PANTHER" id="PTHR31003">
    <property type="entry name" value="MYB FAMILY TRANSCRIPTION FACTOR"/>
    <property type="match status" value="1"/>
</dbReference>
<organism evidence="7 8">
    <name type="scientific">Dendrobium catenatum</name>
    <dbReference type="NCBI Taxonomy" id="906689"/>
    <lineage>
        <taxon>Eukaryota</taxon>
        <taxon>Viridiplantae</taxon>
        <taxon>Streptophyta</taxon>
        <taxon>Embryophyta</taxon>
        <taxon>Tracheophyta</taxon>
        <taxon>Spermatophyta</taxon>
        <taxon>Magnoliopsida</taxon>
        <taxon>Liliopsida</taxon>
        <taxon>Asparagales</taxon>
        <taxon>Orchidaceae</taxon>
        <taxon>Epidendroideae</taxon>
        <taxon>Malaxideae</taxon>
        <taxon>Dendrobiinae</taxon>
        <taxon>Dendrobium</taxon>
    </lineage>
</organism>
<gene>
    <name evidence="7" type="primary">PHL1</name>
    <name evidence="7" type="ORF">MA16_Dca023023</name>
</gene>
<evidence type="ECO:0000256" key="5">
    <source>
        <dbReference type="ARBA" id="ARBA00023242"/>
    </source>
</evidence>
<reference evidence="7 8" key="2">
    <citation type="journal article" date="2017" name="Nature">
        <title>The Apostasia genome and the evolution of orchids.</title>
        <authorList>
            <person name="Zhang G.Q."/>
            <person name="Liu K.W."/>
            <person name="Li Z."/>
            <person name="Lohaus R."/>
            <person name="Hsiao Y.Y."/>
            <person name="Niu S.C."/>
            <person name="Wang J.Y."/>
            <person name="Lin Y.C."/>
            <person name="Xu Q."/>
            <person name="Chen L.J."/>
            <person name="Yoshida K."/>
            <person name="Fujiwara S."/>
            <person name="Wang Z.W."/>
            <person name="Zhang Y.Q."/>
            <person name="Mitsuda N."/>
            <person name="Wang M."/>
            <person name="Liu G.H."/>
            <person name="Pecoraro L."/>
            <person name="Huang H.X."/>
            <person name="Xiao X.J."/>
            <person name="Lin M."/>
            <person name="Wu X.Y."/>
            <person name="Wu W.L."/>
            <person name="Chen Y.Y."/>
            <person name="Chang S.B."/>
            <person name="Sakamoto S."/>
            <person name="Ohme-Takagi M."/>
            <person name="Yagi M."/>
            <person name="Zeng S.J."/>
            <person name="Shen C.Y."/>
            <person name="Yeh C.M."/>
            <person name="Luo Y.B."/>
            <person name="Tsai W.C."/>
            <person name="Van de Peer Y."/>
            <person name="Liu Z.J."/>
        </authorList>
    </citation>
    <scope>NUCLEOTIDE SEQUENCE [LARGE SCALE GENOMIC DNA]</scope>
    <source>
        <tissue evidence="7">The whole plant</tissue>
    </source>
</reference>
<dbReference type="GO" id="GO:0005634">
    <property type="term" value="C:nucleus"/>
    <property type="evidence" value="ECO:0007669"/>
    <property type="project" value="UniProtKB-SubCell"/>
</dbReference>
<evidence type="ECO:0000313" key="7">
    <source>
        <dbReference type="EMBL" id="PKU75683.1"/>
    </source>
</evidence>
<keyword evidence="5" id="KW-0539">Nucleus</keyword>
<accession>A0A2I0WJ44</accession>
<dbReference type="STRING" id="906689.A0A2I0WJ44"/>
<dbReference type="PROSITE" id="PS51294">
    <property type="entry name" value="HTH_MYB"/>
    <property type="match status" value="1"/>
</dbReference>
<evidence type="ECO:0000256" key="2">
    <source>
        <dbReference type="ARBA" id="ARBA00023015"/>
    </source>
</evidence>
<dbReference type="NCBIfam" id="TIGR01557">
    <property type="entry name" value="myb_SHAQKYF"/>
    <property type="match status" value="1"/>
</dbReference>
<dbReference type="GO" id="GO:0003700">
    <property type="term" value="F:DNA-binding transcription factor activity"/>
    <property type="evidence" value="ECO:0007669"/>
    <property type="project" value="InterPro"/>
</dbReference>
<keyword evidence="8" id="KW-1185">Reference proteome</keyword>
<dbReference type="Pfam" id="PF26575">
    <property type="entry name" value="HHO5_N"/>
    <property type="match status" value="1"/>
</dbReference>
<dbReference type="InterPro" id="IPR009057">
    <property type="entry name" value="Homeodomain-like_sf"/>
</dbReference>
<name>A0A2I0WJ44_9ASPA</name>
<dbReference type="PANTHER" id="PTHR31003:SF3">
    <property type="entry name" value="HOMEODOMAIN-LIKE SUPERFAMILY PROTEIN-RELATED"/>
    <property type="match status" value="1"/>
</dbReference>
<keyword evidence="2" id="KW-0805">Transcription regulation</keyword>
<dbReference type="InterPro" id="IPR017930">
    <property type="entry name" value="Myb_dom"/>
</dbReference>
<proteinExistence type="predicted"/>
<keyword evidence="3" id="KW-0238">DNA-binding</keyword>
<dbReference type="Gene3D" id="1.10.10.60">
    <property type="entry name" value="Homeodomain-like"/>
    <property type="match status" value="1"/>
</dbReference>
<evidence type="ECO:0000256" key="4">
    <source>
        <dbReference type="ARBA" id="ARBA00023163"/>
    </source>
</evidence>
<dbReference type="EMBL" id="KZ502581">
    <property type="protein sequence ID" value="PKU75683.1"/>
    <property type="molecule type" value="Genomic_DNA"/>
</dbReference>
<evidence type="ECO:0000256" key="1">
    <source>
        <dbReference type="ARBA" id="ARBA00004123"/>
    </source>
</evidence>
<protein>
    <submittedName>
        <fullName evidence="7">Protein PHR1-LIKE 1</fullName>
    </submittedName>
</protein>
<dbReference type="InterPro" id="IPR006447">
    <property type="entry name" value="Myb_dom_plants"/>
</dbReference>
<keyword evidence="4" id="KW-0804">Transcription</keyword>
<comment type="subcellular location">
    <subcellularLocation>
        <location evidence="1">Nucleus</location>
    </subcellularLocation>
</comment>
<dbReference type="InterPro" id="IPR058673">
    <property type="entry name" value="HHO5-like_N"/>
</dbReference>
<feature type="domain" description="HTH myb-type" evidence="6">
    <location>
        <begin position="228"/>
        <end position="288"/>
    </location>
</feature>
<dbReference type="SUPFAM" id="SSF46689">
    <property type="entry name" value="Homeodomain-like"/>
    <property type="match status" value="1"/>
</dbReference>
<evidence type="ECO:0000313" key="8">
    <source>
        <dbReference type="Proteomes" id="UP000233837"/>
    </source>
</evidence>
<dbReference type="AlphaFoldDB" id="A0A2I0WJ44"/>
<reference evidence="7 8" key="1">
    <citation type="journal article" date="2016" name="Sci. Rep.">
        <title>The Dendrobium catenatum Lindl. genome sequence provides insights into polysaccharide synthase, floral development and adaptive evolution.</title>
        <authorList>
            <person name="Zhang G.Q."/>
            <person name="Xu Q."/>
            <person name="Bian C."/>
            <person name="Tsai W.C."/>
            <person name="Yeh C.M."/>
            <person name="Liu K.W."/>
            <person name="Yoshida K."/>
            <person name="Zhang L.S."/>
            <person name="Chang S.B."/>
            <person name="Chen F."/>
            <person name="Shi Y."/>
            <person name="Su Y.Y."/>
            <person name="Zhang Y.Q."/>
            <person name="Chen L.J."/>
            <person name="Yin Y."/>
            <person name="Lin M."/>
            <person name="Huang H."/>
            <person name="Deng H."/>
            <person name="Wang Z.W."/>
            <person name="Zhu S.L."/>
            <person name="Zhao X."/>
            <person name="Deng C."/>
            <person name="Niu S.C."/>
            <person name="Huang J."/>
            <person name="Wang M."/>
            <person name="Liu G.H."/>
            <person name="Yang H.J."/>
            <person name="Xiao X.J."/>
            <person name="Hsiao Y.Y."/>
            <person name="Wu W.L."/>
            <person name="Chen Y.Y."/>
            <person name="Mitsuda N."/>
            <person name="Ohme-Takagi M."/>
            <person name="Luo Y.B."/>
            <person name="Van de Peer Y."/>
            <person name="Liu Z.J."/>
        </authorList>
    </citation>
    <scope>NUCLEOTIDE SEQUENCE [LARGE SCALE GENOMIC DNA]</scope>
    <source>
        <tissue evidence="7">The whole plant</tissue>
    </source>
</reference>
<evidence type="ECO:0000259" key="6">
    <source>
        <dbReference type="PROSITE" id="PS51294"/>
    </source>
</evidence>
<dbReference type="Proteomes" id="UP000233837">
    <property type="component" value="Unassembled WGS sequence"/>
</dbReference>
<dbReference type="InterPro" id="IPR044787">
    <property type="entry name" value="HHO5-like"/>
</dbReference>
<evidence type="ECO:0000256" key="3">
    <source>
        <dbReference type="ARBA" id="ARBA00023125"/>
    </source>
</evidence>
<sequence length="392" mass="44331">MGSLMAELGLDLKLFTKKTIGCFLKNEMKLKDFVGLLEEERQKIEAFKRELPLCMILVNDVIDELKLEAEQCQGGDGVIEEEFIPLKARSDEEDKEDQKDVKLEKDNMEKMDWMSSVQLWNDNCSDESVNFKKDSHKIRIKSGVWQQQNGDAVSLESKSRSAGIGAFLPLKVILTRNEEKTLSISLPDLPTAISAPTATTSAVASDNRIIGQSAPSTSAGSAYLVLQAQRKARRCWSPELHRRFVMALQQLGGAQVATPKQIRELMMVDGLTNDEVKSHLQKDQYTSDSPADHPFDQILFPCFRNTDCIHEECPVLQRLKRTKQSPWLEACGLLRIKARSLNKVLLSLVHRKDPFSWPALHKLFLQREEIAAKMMEDQKAIAGNDWISSFID</sequence>